<name>A0A368S6Q3_SETIT</name>
<sequence length="132" mass="15261">MKISNLSPSTKQSQHWSRTASTSRTQTLLPFTSPQYPNNKFPAPRIERKPQQWDGIDGVGHALRVIAHTTATTCSPRDRDLVSRSITRGRGPREIPNGGTRREMLARFRPWRPDPRRSGEGEEERRRYLRRT</sequence>
<evidence type="ECO:0000256" key="1">
    <source>
        <dbReference type="SAM" id="MobiDB-lite"/>
    </source>
</evidence>
<protein>
    <submittedName>
        <fullName evidence="2">Uncharacterized protein</fullName>
    </submittedName>
</protein>
<proteinExistence type="predicted"/>
<feature type="region of interest" description="Disordered" evidence="1">
    <location>
        <begin position="1"/>
        <end position="38"/>
    </location>
</feature>
<organism evidence="2">
    <name type="scientific">Setaria italica</name>
    <name type="common">Foxtail millet</name>
    <name type="synonym">Panicum italicum</name>
    <dbReference type="NCBI Taxonomy" id="4555"/>
    <lineage>
        <taxon>Eukaryota</taxon>
        <taxon>Viridiplantae</taxon>
        <taxon>Streptophyta</taxon>
        <taxon>Embryophyta</taxon>
        <taxon>Tracheophyta</taxon>
        <taxon>Spermatophyta</taxon>
        <taxon>Magnoliopsida</taxon>
        <taxon>Liliopsida</taxon>
        <taxon>Poales</taxon>
        <taxon>Poaceae</taxon>
        <taxon>PACMAD clade</taxon>
        <taxon>Panicoideae</taxon>
        <taxon>Panicodae</taxon>
        <taxon>Paniceae</taxon>
        <taxon>Cenchrinae</taxon>
        <taxon>Setaria</taxon>
    </lineage>
</organism>
<dbReference type="EMBL" id="CM003535">
    <property type="protein sequence ID" value="RCV38115.1"/>
    <property type="molecule type" value="Genomic_DNA"/>
</dbReference>
<gene>
    <name evidence="2" type="ORF">SETIT_8G116300v2</name>
</gene>
<reference evidence="2" key="2">
    <citation type="submission" date="2015-07" db="EMBL/GenBank/DDBJ databases">
        <authorList>
            <person name="Noorani M."/>
        </authorList>
    </citation>
    <scope>NUCLEOTIDE SEQUENCE</scope>
    <source>
        <strain evidence="2">Yugu1</strain>
    </source>
</reference>
<feature type="region of interest" description="Disordered" evidence="1">
    <location>
        <begin position="108"/>
        <end position="132"/>
    </location>
</feature>
<dbReference type="AlphaFoldDB" id="A0A368S6Q3"/>
<accession>A0A368S6Q3</accession>
<evidence type="ECO:0000313" key="2">
    <source>
        <dbReference type="EMBL" id="RCV38115.1"/>
    </source>
</evidence>
<reference evidence="2" key="1">
    <citation type="journal article" date="2012" name="Nat. Biotechnol.">
        <title>Reference genome sequence of the model plant Setaria.</title>
        <authorList>
            <person name="Bennetzen J.L."/>
            <person name="Schmutz J."/>
            <person name="Wang H."/>
            <person name="Percifield R."/>
            <person name="Hawkins J."/>
            <person name="Pontaroli A.C."/>
            <person name="Estep M."/>
            <person name="Feng L."/>
            <person name="Vaughn J.N."/>
            <person name="Grimwood J."/>
            <person name="Jenkins J."/>
            <person name="Barry K."/>
            <person name="Lindquist E."/>
            <person name="Hellsten U."/>
            <person name="Deshpande S."/>
            <person name="Wang X."/>
            <person name="Wu X."/>
            <person name="Mitros T."/>
            <person name="Triplett J."/>
            <person name="Yang X."/>
            <person name="Ye C.Y."/>
            <person name="Mauro-Herrera M."/>
            <person name="Wang L."/>
            <person name="Li P."/>
            <person name="Sharma M."/>
            <person name="Sharma R."/>
            <person name="Ronald P.C."/>
            <person name="Panaud O."/>
            <person name="Kellogg E.A."/>
            <person name="Brutnell T.P."/>
            <person name="Doust A.N."/>
            <person name="Tuskan G.A."/>
            <person name="Rokhsar D."/>
            <person name="Devos K.M."/>
        </authorList>
    </citation>
    <scope>NUCLEOTIDE SEQUENCE [LARGE SCALE GENOMIC DNA]</scope>
    <source>
        <strain evidence="2">Yugu1</strain>
    </source>
</reference>
<feature type="compositionally biased region" description="Basic and acidic residues" evidence="1">
    <location>
        <begin position="108"/>
        <end position="126"/>
    </location>
</feature>